<protein>
    <submittedName>
        <fullName evidence="3">C1 family peptidase</fullName>
    </submittedName>
</protein>
<comment type="caution">
    <text evidence="3">The sequence shown here is derived from an EMBL/GenBank/DDBJ whole genome shotgun (WGS) entry which is preliminary data.</text>
</comment>
<dbReference type="SUPFAM" id="SSF54001">
    <property type="entry name" value="Cysteine proteinases"/>
    <property type="match status" value="1"/>
</dbReference>
<dbReference type="InterPro" id="IPR038765">
    <property type="entry name" value="Papain-like_cys_pep_sf"/>
</dbReference>
<dbReference type="SMART" id="SM00645">
    <property type="entry name" value="Pept_C1"/>
    <property type="match status" value="1"/>
</dbReference>
<gene>
    <name evidence="3" type="ORF">K0T92_03775</name>
</gene>
<dbReference type="Gene3D" id="3.90.70.10">
    <property type="entry name" value="Cysteine proteinases"/>
    <property type="match status" value="1"/>
</dbReference>
<dbReference type="PANTHER" id="PTHR12411">
    <property type="entry name" value="CYSTEINE PROTEASE FAMILY C1-RELATED"/>
    <property type="match status" value="1"/>
</dbReference>
<feature type="domain" description="Peptidase C1A papain C-terminal" evidence="2">
    <location>
        <begin position="30"/>
        <end position="250"/>
    </location>
</feature>
<evidence type="ECO:0000256" key="1">
    <source>
        <dbReference type="ARBA" id="ARBA00008455"/>
    </source>
</evidence>
<evidence type="ECO:0000259" key="2">
    <source>
        <dbReference type="SMART" id="SM00645"/>
    </source>
</evidence>
<comment type="similarity">
    <text evidence="1">Belongs to the peptidase C1 family.</text>
</comment>
<name>A0ABS7D1N8_9BACL</name>
<dbReference type="InterPro" id="IPR000668">
    <property type="entry name" value="Peptidase_C1A_C"/>
</dbReference>
<dbReference type="RefSeq" id="WP_219871048.1">
    <property type="nucleotide sequence ID" value="NZ_JAHZIJ010000001.1"/>
</dbReference>
<proteinExistence type="inferred from homology"/>
<dbReference type="InterPro" id="IPR013128">
    <property type="entry name" value="Peptidase_C1A"/>
</dbReference>
<organism evidence="3 4">
    <name type="scientific">Paenibacillus oenotherae</name>
    <dbReference type="NCBI Taxonomy" id="1435645"/>
    <lineage>
        <taxon>Bacteria</taxon>
        <taxon>Bacillati</taxon>
        <taxon>Bacillota</taxon>
        <taxon>Bacilli</taxon>
        <taxon>Bacillales</taxon>
        <taxon>Paenibacillaceae</taxon>
        <taxon>Paenibacillus</taxon>
    </lineage>
</organism>
<sequence length="292" mass="32138">MSEVKGLGLIPSPVDKRDILMSAVLPAFAIPPQFEVENITPVKDQDTEGTCVGFACTIGMKEWQEQKEQGSYIALSPRYLYEKTKAADQFPDGNPRCSPGGDGTSISVAMRVLQHNGVCEESFWPYKACETSSPGAGADENAGKYRIKAYARLDSLDTMKRSLLVNGPFVIGVTVYENWRNPEVGATGKIPMPSGRIVGGHALCVVGYNDHTGMLKFKNSWSTSWGDGGFGYLPYSYIDMDENFEAYSGTDLIDNVDALVKAKEKVLTQMNESFTEEVKINNWGGEQKIQYH</sequence>
<evidence type="ECO:0000313" key="4">
    <source>
        <dbReference type="Proteomes" id="UP000812277"/>
    </source>
</evidence>
<dbReference type="CDD" id="cd02619">
    <property type="entry name" value="Peptidase_C1"/>
    <property type="match status" value="1"/>
</dbReference>
<dbReference type="Pfam" id="PF00112">
    <property type="entry name" value="Peptidase_C1"/>
    <property type="match status" value="1"/>
</dbReference>
<accession>A0ABS7D1N8</accession>
<reference evidence="3 4" key="1">
    <citation type="submission" date="2021-07" db="EMBL/GenBank/DDBJ databases">
        <title>Paenibacillus radiodurans sp. nov., isolated from the southeastern edge of Tengger Desert.</title>
        <authorList>
            <person name="Zhang G."/>
        </authorList>
    </citation>
    <scope>NUCLEOTIDE SEQUENCE [LARGE SCALE GENOMIC DNA]</scope>
    <source>
        <strain evidence="3 4">DT7-4</strain>
    </source>
</reference>
<evidence type="ECO:0000313" key="3">
    <source>
        <dbReference type="EMBL" id="MBW7473860.1"/>
    </source>
</evidence>
<dbReference type="Proteomes" id="UP000812277">
    <property type="component" value="Unassembled WGS sequence"/>
</dbReference>
<dbReference type="EMBL" id="JAHZIJ010000001">
    <property type="protein sequence ID" value="MBW7473860.1"/>
    <property type="molecule type" value="Genomic_DNA"/>
</dbReference>
<keyword evidence="4" id="KW-1185">Reference proteome</keyword>